<evidence type="ECO:0000313" key="3">
    <source>
        <dbReference type="Proteomes" id="UP000091820"/>
    </source>
</evidence>
<keyword evidence="1" id="KW-0472">Membrane</keyword>
<reference evidence="3" key="1">
    <citation type="submission" date="2014-03" db="EMBL/GenBank/DDBJ databases">
        <authorList>
            <person name="Aksoy S."/>
            <person name="Warren W."/>
            <person name="Wilson R.K."/>
        </authorList>
    </citation>
    <scope>NUCLEOTIDE SEQUENCE [LARGE SCALE GENOMIC DNA]</scope>
    <source>
        <strain evidence="3">IAEA</strain>
    </source>
</reference>
<protein>
    <submittedName>
        <fullName evidence="2">Uncharacterized protein</fullName>
    </submittedName>
</protein>
<dbReference type="AlphaFoldDB" id="A0A1A9WUH9"/>
<dbReference type="EnsemblMetazoa" id="GBRI032651-RA">
    <property type="protein sequence ID" value="GBRI032651-PA"/>
    <property type="gene ID" value="GBRI032651"/>
</dbReference>
<keyword evidence="1" id="KW-1133">Transmembrane helix</keyword>
<keyword evidence="3" id="KW-1185">Reference proteome</keyword>
<accession>A0A1A9WUH9</accession>
<dbReference type="Proteomes" id="UP000091820">
    <property type="component" value="Unassembled WGS sequence"/>
</dbReference>
<proteinExistence type="predicted"/>
<dbReference type="VEuPathDB" id="VectorBase:GBRI032651"/>
<evidence type="ECO:0000256" key="1">
    <source>
        <dbReference type="SAM" id="Phobius"/>
    </source>
</evidence>
<organism evidence="2 3">
    <name type="scientific">Glossina brevipalpis</name>
    <dbReference type="NCBI Taxonomy" id="37001"/>
    <lineage>
        <taxon>Eukaryota</taxon>
        <taxon>Metazoa</taxon>
        <taxon>Ecdysozoa</taxon>
        <taxon>Arthropoda</taxon>
        <taxon>Hexapoda</taxon>
        <taxon>Insecta</taxon>
        <taxon>Pterygota</taxon>
        <taxon>Neoptera</taxon>
        <taxon>Endopterygota</taxon>
        <taxon>Diptera</taxon>
        <taxon>Brachycera</taxon>
        <taxon>Muscomorpha</taxon>
        <taxon>Hippoboscoidea</taxon>
        <taxon>Glossinidae</taxon>
        <taxon>Glossina</taxon>
    </lineage>
</organism>
<name>A0A1A9WUH9_9MUSC</name>
<feature type="transmembrane region" description="Helical" evidence="1">
    <location>
        <begin position="110"/>
        <end position="130"/>
    </location>
</feature>
<evidence type="ECO:0000313" key="2">
    <source>
        <dbReference type="EnsemblMetazoa" id="GBRI032651-PA"/>
    </source>
</evidence>
<sequence>MLMKKITAQKVHSIWSLVIYIGEFVHFRNEYKSVGYFNTLVFSYENQSFAIVAEWLDLLLCMKLHFIGNYIFVIQRERKQKQPFTYPGMFLDCGNISSFTVIAIKICSPGGLLFVNLLSFQISNAVIIIFGSK</sequence>
<reference evidence="2" key="2">
    <citation type="submission" date="2020-05" db="UniProtKB">
        <authorList>
            <consortium name="EnsemblMetazoa"/>
        </authorList>
    </citation>
    <scope>IDENTIFICATION</scope>
    <source>
        <strain evidence="2">IAEA</strain>
    </source>
</reference>
<keyword evidence="1" id="KW-0812">Transmembrane</keyword>